<reference evidence="1" key="1">
    <citation type="submission" date="2014-11" db="EMBL/GenBank/DDBJ databases">
        <authorList>
            <person name="Otto D Thomas"/>
            <person name="Naeem Raeece"/>
        </authorList>
    </citation>
    <scope>NUCLEOTIDE SEQUENCE</scope>
</reference>
<proteinExistence type="predicted"/>
<gene>
    <name evidence="1" type="ORF">Cvel_29583</name>
</gene>
<dbReference type="EMBL" id="CDMZ01003299">
    <property type="protein sequence ID" value="CEM45847.1"/>
    <property type="molecule type" value="Genomic_DNA"/>
</dbReference>
<sequence>MVLKFLEFAKLVEIRRIINNNKLAEKCLEDLEKIIGRGKEMEKDKISDQKEVKNKIQRLDMATEIVIASIVYPQKLAEEYLEDLHKIAKNMDEQQERQLEV</sequence>
<evidence type="ECO:0000313" key="1">
    <source>
        <dbReference type="EMBL" id="CEM45847.1"/>
    </source>
</evidence>
<feature type="non-terminal residue" evidence="1">
    <location>
        <position position="101"/>
    </location>
</feature>
<protein>
    <submittedName>
        <fullName evidence="1">Uncharacterized protein</fullName>
    </submittedName>
</protein>
<dbReference type="AlphaFoldDB" id="A0A0G4HNM5"/>
<organism evidence="1">
    <name type="scientific">Chromera velia CCMP2878</name>
    <dbReference type="NCBI Taxonomy" id="1169474"/>
    <lineage>
        <taxon>Eukaryota</taxon>
        <taxon>Sar</taxon>
        <taxon>Alveolata</taxon>
        <taxon>Colpodellida</taxon>
        <taxon>Chromeraceae</taxon>
        <taxon>Chromera</taxon>
    </lineage>
</organism>
<name>A0A0G4HNM5_9ALVE</name>
<accession>A0A0G4HNM5</accession>